<evidence type="ECO:0000313" key="2">
    <source>
        <dbReference type="Proteomes" id="UP001217089"/>
    </source>
</evidence>
<evidence type="ECO:0000313" key="1">
    <source>
        <dbReference type="EMBL" id="KAJ8315345.1"/>
    </source>
</evidence>
<dbReference type="SUPFAM" id="SSF50978">
    <property type="entry name" value="WD40 repeat-like"/>
    <property type="match status" value="1"/>
</dbReference>
<dbReference type="Gene3D" id="2.130.10.10">
    <property type="entry name" value="YVTN repeat-like/Quinoprotein amine dehydrogenase"/>
    <property type="match status" value="1"/>
</dbReference>
<keyword evidence="2" id="KW-1185">Reference proteome</keyword>
<dbReference type="Proteomes" id="UP001217089">
    <property type="component" value="Unassembled WGS sequence"/>
</dbReference>
<organism evidence="1 2">
    <name type="scientific">Tegillarca granosa</name>
    <name type="common">Malaysian cockle</name>
    <name type="synonym">Anadara granosa</name>
    <dbReference type="NCBI Taxonomy" id="220873"/>
    <lineage>
        <taxon>Eukaryota</taxon>
        <taxon>Metazoa</taxon>
        <taxon>Spiralia</taxon>
        <taxon>Lophotrochozoa</taxon>
        <taxon>Mollusca</taxon>
        <taxon>Bivalvia</taxon>
        <taxon>Autobranchia</taxon>
        <taxon>Pteriomorphia</taxon>
        <taxon>Arcoida</taxon>
        <taxon>Arcoidea</taxon>
        <taxon>Arcidae</taxon>
        <taxon>Tegillarca</taxon>
    </lineage>
</organism>
<reference evidence="1 2" key="1">
    <citation type="submission" date="2022-12" db="EMBL/GenBank/DDBJ databases">
        <title>Chromosome-level genome of Tegillarca granosa.</title>
        <authorList>
            <person name="Kim J."/>
        </authorList>
    </citation>
    <scope>NUCLEOTIDE SEQUENCE [LARGE SCALE GENOMIC DNA]</scope>
    <source>
        <strain evidence="1">Teg-2019</strain>
        <tissue evidence="1">Adductor muscle</tissue>
    </source>
</reference>
<protein>
    <submittedName>
        <fullName evidence="1">Uncharacterized protein</fullName>
    </submittedName>
</protein>
<proteinExistence type="predicted"/>
<dbReference type="PANTHER" id="PTHR10241:SF25">
    <property type="entry name" value="TOMOSYN, ISOFORM C"/>
    <property type="match status" value="1"/>
</dbReference>
<dbReference type="EMBL" id="JARBDR010000337">
    <property type="protein sequence ID" value="KAJ8315345.1"/>
    <property type="molecule type" value="Genomic_DNA"/>
</dbReference>
<gene>
    <name evidence="1" type="ORF">KUTeg_007495</name>
</gene>
<comment type="caution">
    <text evidence="1">The sequence shown here is derived from an EMBL/GenBank/DDBJ whole genome shotgun (WGS) entry which is preliminary data.</text>
</comment>
<sequence length="203" mass="23609">MIRLGRPGVDIYCQHFGEVAVIQILFLMNEGALVTVCSDDTLHLWNFRQKIPEIVHTLKFQRERITYCHLPFQSKWLYIGTERGNVHIANIESFLLSGYVINWNKAIELLCNNDINVDKRLCNNDINVDKRLCNNDINVDKRLCNNDINVDKRLCNNDINVDKRLCNNDINVDKRLCKNDIIVDKKLCNNDISVEDVCFIQIS</sequence>
<accession>A0ABQ9FI29</accession>
<dbReference type="InterPro" id="IPR036322">
    <property type="entry name" value="WD40_repeat_dom_sf"/>
</dbReference>
<name>A0ABQ9FI29_TEGGR</name>
<dbReference type="PANTHER" id="PTHR10241">
    <property type="entry name" value="LETHAL 2 GIANT LARVAE PROTEIN"/>
    <property type="match status" value="1"/>
</dbReference>
<dbReference type="InterPro" id="IPR015943">
    <property type="entry name" value="WD40/YVTN_repeat-like_dom_sf"/>
</dbReference>